<feature type="domain" description="HTH tetR-type" evidence="4">
    <location>
        <begin position="24"/>
        <end position="84"/>
    </location>
</feature>
<keyword evidence="1 2" id="KW-0238">DNA-binding</keyword>
<dbReference type="EMBL" id="SNXW01000002">
    <property type="protein sequence ID" value="TDP85898.1"/>
    <property type="molecule type" value="Genomic_DNA"/>
</dbReference>
<dbReference type="InterPro" id="IPR009057">
    <property type="entry name" value="Homeodomain-like_sf"/>
</dbReference>
<comment type="caution">
    <text evidence="5">The sequence shown here is derived from an EMBL/GenBank/DDBJ whole genome shotgun (WGS) entry which is preliminary data.</text>
</comment>
<dbReference type="SUPFAM" id="SSF46689">
    <property type="entry name" value="Homeodomain-like"/>
    <property type="match status" value="1"/>
</dbReference>
<evidence type="ECO:0000256" key="3">
    <source>
        <dbReference type="SAM" id="MobiDB-lite"/>
    </source>
</evidence>
<dbReference type="InterPro" id="IPR050109">
    <property type="entry name" value="HTH-type_TetR-like_transc_reg"/>
</dbReference>
<evidence type="ECO:0000259" key="4">
    <source>
        <dbReference type="PROSITE" id="PS50977"/>
    </source>
</evidence>
<dbReference type="Pfam" id="PF00440">
    <property type="entry name" value="TetR_N"/>
    <property type="match status" value="1"/>
</dbReference>
<feature type="DNA-binding region" description="H-T-H motif" evidence="2">
    <location>
        <begin position="47"/>
        <end position="66"/>
    </location>
</feature>
<accession>A0A4V3CWC6</accession>
<evidence type="ECO:0000256" key="1">
    <source>
        <dbReference type="ARBA" id="ARBA00023125"/>
    </source>
</evidence>
<evidence type="ECO:0000313" key="5">
    <source>
        <dbReference type="EMBL" id="TDP85898.1"/>
    </source>
</evidence>
<dbReference type="OrthoDB" id="9790413at2"/>
<gene>
    <name evidence="5" type="ORF">EV672_102248</name>
</gene>
<organism evidence="5 6">
    <name type="scientific">Aquabacterium commune</name>
    <dbReference type="NCBI Taxonomy" id="70586"/>
    <lineage>
        <taxon>Bacteria</taxon>
        <taxon>Pseudomonadati</taxon>
        <taxon>Pseudomonadota</taxon>
        <taxon>Betaproteobacteria</taxon>
        <taxon>Burkholderiales</taxon>
        <taxon>Aquabacterium</taxon>
    </lineage>
</organism>
<proteinExistence type="predicted"/>
<evidence type="ECO:0000313" key="6">
    <source>
        <dbReference type="Proteomes" id="UP000294593"/>
    </source>
</evidence>
<dbReference type="Proteomes" id="UP000294593">
    <property type="component" value="Unassembled WGS sequence"/>
</dbReference>
<dbReference type="GO" id="GO:0003700">
    <property type="term" value="F:DNA-binding transcription factor activity"/>
    <property type="evidence" value="ECO:0007669"/>
    <property type="project" value="TreeGrafter"/>
</dbReference>
<evidence type="ECO:0000256" key="2">
    <source>
        <dbReference type="PROSITE-ProRule" id="PRU00335"/>
    </source>
</evidence>
<keyword evidence="6" id="KW-1185">Reference proteome</keyword>
<sequence length="219" mass="24239">MTRSSPDLGVGRTYAGESLSERTARRRQQFLDAGLEVFGTSGYRTATVRQLCRQAGLTDRYFYESFASTEDLLVAVYEREFDHLQHVVLVALMGEAAQQDPTAPIEVALNALFEMASEPRVARVCWLEVLGVSARVDGVYTRTIERFAALVVAFARQRFDAVDVDEAESRMLGIALIGAVSQPVTHWLLGGYREDRATMVAATSRVFRGVIDGLRQEAA</sequence>
<dbReference type="Gene3D" id="1.10.357.10">
    <property type="entry name" value="Tetracycline Repressor, domain 2"/>
    <property type="match status" value="1"/>
</dbReference>
<dbReference type="RefSeq" id="WP_133606910.1">
    <property type="nucleotide sequence ID" value="NZ_SNXW01000002.1"/>
</dbReference>
<dbReference type="PANTHER" id="PTHR30055">
    <property type="entry name" value="HTH-TYPE TRANSCRIPTIONAL REGULATOR RUTR"/>
    <property type="match status" value="1"/>
</dbReference>
<name>A0A4V3CWC6_9BURK</name>
<dbReference type="AlphaFoldDB" id="A0A4V3CWC6"/>
<dbReference type="PROSITE" id="PS50977">
    <property type="entry name" value="HTH_TETR_2"/>
    <property type="match status" value="1"/>
</dbReference>
<feature type="region of interest" description="Disordered" evidence="3">
    <location>
        <begin position="1"/>
        <end position="21"/>
    </location>
</feature>
<dbReference type="GO" id="GO:0000976">
    <property type="term" value="F:transcription cis-regulatory region binding"/>
    <property type="evidence" value="ECO:0007669"/>
    <property type="project" value="TreeGrafter"/>
</dbReference>
<protein>
    <submittedName>
        <fullName evidence="5">TetR family transcriptional regulator</fullName>
    </submittedName>
</protein>
<reference evidence="5 6" key="1">
    <citation type="submission" date="2019-03" db="EMBL/GenBank/DDBJ databases">
        <title>Genomic Encyclopedia of Type Strains, Phase IV (KMG-IV): sequencing the most valuable type-strain genomes for metagenomic binning, comparative biology and taxonomic classification.</title>
        <authorList>
            <person name="Goeker M."/>
        </authorList>
    </citation>
    <scope>NUCLEOTIDE SEQUENCE [LARGE SCALE GENOMIC DNA]</scope>
    <source>
        <strain evidence="5 6">DSM 11901</strain>
    </source>
</reference>
<dbReference type="PANTHER" id="PTHR30055:SF226">
    <property type="entry name" value="HTH-TYPE TRANSCRIPTIONAL REGULATOR PKSA"/>
    <property type="match status" value="1"/>
</dbReference>
<dbReference type="InterPro" id="IPR001647">
    <property type="entry name" value="HTH_TetR"/>
</dbReference>